<dbReference type="EMBL" id="JAWCUI010000001">
    <property type="protein sequence ID" value="KAL1903377.1"/>
    <property type="molecule type" value="Genomic_DNA"/>
</dbReference>
<evidence type="ECO:0000313" key="6">
    <source>
        <dbReference type="Proteomes" id="UP001583186"/>
    </source>
</evidence>
<name>A0ABR3ZTF3_9PEZI</name>
<dbReference type="CDD" id="cd01389">
    <property type="entry name" value="HMG-box_ROX1-like"/>
    <property type="match status" value="1"/>
</dbReference>
<feature type="region of interest" description="Disordered" evidence="3">
    <location>
        <begin position="201"/>
        <end position="487"/>
    </location>
</feature>
<feature type="compositionally biased region" description="Basic and acidic residues" evidence="3">
    <location>
        <begin position="203"/>
        <end position="217"/>
    </location>
</feature>
<feature type="compositionally biased region" description="Low complexity" evidence="3">
    <location>
        <begin position="575"/>
        <end position="596"/>
    </location>
</feature>
<dbReference type="Gene3D" id="1.10.30.10">
    <property type="entry name" value="High mobility group box domain"/>
    <property type="match status" value="1"/>
</dbReference>
<organism evidence="5 6">
    <name type="scientific">Sporothrix stenoceras</name>
    <dbReference type="NCBI Taxonomy" id="5173"/>
    <lineage>
        <taxon>Eukaryota</taxon>
        <taxon>Fungi</taxon>
        <taxon>Dikarya</taxon>
        <taxon>Ascomycota</taxon>
        <taxon>Pezizomycotina</taxon>
        <taxon>Sordariomycetes</taxon>
        <taxon>Sordariomycetidae</taxon>
        <taxon>Ophiostomatales</taxon>
        <taxon>Ophiostomataceae</taxon>
        <taxon>Sporothrix</taxon>
    </lineage>
</organism>
<accession>A0ABR3ZTF3</accession>
<feature type="compositionally biased region" description="Pro residues" evidence="3">
    <location>
        <begin position="417"/>
        <end position="432"/>
    </location>
</feature>
<dbReference type="PROSITE" id="PS50118">
    <property type="entry name" value="HMG_BOX_2"/>
    <property type="match status" value="1"/>
</dbReference>
<feature type="compositionally biased region" description="Polar residues" evidence="3">
    <location>
        <begin position="744"/>
        <end position="758"/>
    </location>
</feature>
<feature type="domain" description="HMG box" evidence="4">
    <location>
        <begin position="152"/>
        <end position="220"/>
    </location>
</feature>
<feature type="region of interest" description="Disordered" evidence="3">
    <location>
        <begin position="1"/>
        <end position="136"/>
    </location>
</feature>
<dbReference type="InterPro" id="IPR036910">
    <property type="entry name" value="HMG_box_dom_sf"/>
</dbReference>
<dbReference type="PANTHER" id="PTHR10270">
    <property type="entry name" value="SOX TRANSCRIPTION FACTOR"/>
    <property type="match status" value="1"/>
</dbReference>
<comment type="caution">
    <text evidence="5">The sequence shown here is derived from an EMBL/GenBank/DDBJ whole genome shotgun (WGS) entry which is preliminary data.</text>
</comment>
<protein>
    <submittedName>
        <fullName evidence="5">Slightly ste11-like protein</fullName>
    </submittedName>
</protein>
<feature type="compositionally biased region" description="Polar residues" evidence="3">
    <location>
        <begin position="1"/>
        <end position="14"/>
    </location>
</feature>
<dbReference type="InterPro" id="IPR009071">
    <property type="entry name" value="HMG_box_dom"/>
</dbReference>
<feature type="region of interest" description="Disordered" evidence="3">
    <location>
        <begin position="807"/>
        <end position="866"/>
    </location>
</feature>
<feature type="compositionally biased region" description="Low complexity" evidence="3">
    <location>
        <begin position="233"/>
        <end position="245"/>
    </location>
</feature>
<dbReference type="PANTHER" id="PTHR10270:SF320">
    <property type="entry name" value="BOX TRANSCRIPTIONAL REGULATOR, PUTATIVE (AFU_ORTHOLOGUE AFUA_4G10820)-RELATED"/>
    <property type="match status" value="1"/>
</dbReference>
<proteinExistence type="predicted"/>
<evidence type="ECO:0000256" key="3">
    <source>
        <dbReference type="SAM" id="MobiDB-lite"/>
    </source>
</evidence>
<dbReference type="SMART" id="SM00398">
    <property type="entry name" value="HMG"/>
    <property type="match status" value="1"/>
</dbReference>
<feature type="region of interest" description="Disordered" evidence="3">
    <location>
        <begin position="572"/>
        <end position="598"/>
    </location>
</feature>
<feature type="compositionally biased region" description="Acidic residues" evidence="3">
    <location>
        <begin position="105"/>
        <end position="116"/>
    </location>
</feature>
<feature type="compositionally biased region" description="Low complexity" evidence="3">
    <location>
        <begin position="853"/>
        <end position="866"/>
    </location>
</feature>
<dbReference type="Proteomes" id="UP001583186">
    <property type="component" value="Unassembled WGS sequence"/>
</dbReference>
<dbReference type="Pfam" id="PF00505">
    <property type="entry name" value="HMG_box"/>
    <property type="match status" value="1"/>
</dbReference>
<evidence type="ECO:0000259" key="4">
    <source>
        <dbReference type="PROSITE" id="PS50118"/>
    </source>
</evidence>
<evidence type="ECO:0000256" key="1">
    <source>
        <dbReference type="ARBA" id="ARBA00023125"/>
    </source>
</evidence>
<sequence>MGGPPRTQQDSSDAFTRRFAPAGRNAGSPGPSSRSLAHRPPPLALSPPPPSSLSYGPRGHIHDRDGGPSDDDDRTRDNRSRTPGGTALQLVRKRPAPIDAATPSSDEDEINDDEINGEVNDSKFDEPAAETHELTDTPLEDDFCLCAQAPKIPRPRNVFMLYRQSHQASVVARNPGIANPDISKIIGHMWRTSDNGTKAYWKQRAEEEKKRHRELYPDYRYQPKRAKKKASSGDRPGSASSSGGDICDKCLRPRNAPPSSARSISSSSRQPHPSPSPFGSARGGMQSTPIGDFDMDIDRACTPFPSPVPRQQRQSSPRGQGYSSGEAAGRRPLPPHGRLGNGMIGPRGHPHCQEEDLHTPSDPRQGRYDSPTPFSAQISPYGNGEGSAHAQYNLPCRPSPYNEPHSASIPRYATGPAPSPGSPRMGPPPLPMRHPTRPYAGHYPPHHGYDTLGEPSTPSSGHPARVEGYRGGSGRLPPPTPQDTYGYYPVPGRSGAATPSTAGPLMRQMPTPTAVPLSYSRSGEDPGSINAINRERLLLRALPRHTSGFTDESLRLPPLVTDVSPALQVGRRLSGSDAATDQSSSSARATARSTGAPTGRLVATPAHLQDMHTFASSPTPTMAKHDGDEDRDSQASGIRAMVMSVSYLKKLEVLRRICPPRSLSSRCGPVIAIEGDNAALREAVGRVVERILVSSGKCNVRVWTMASSSSTQEKPTDSGMGSSIHGEDVSMAPSPESGGDCNSRRGSTSNETAQPGSLSFTVSTLGDVMQLTPTWHKISGEIYDHIHYASDHLGLGPLESTAIKVLSRKGKERATGPPSPARSPMEMQLSPTSLSPALKNRGLPSASENSRMSPASANSPASASPSATKTARLLPVALIKTGYSLAISDKCAISVPIDDLYPPVAHWEHMATLWRGTVGPDLVVYADASSAPVTIKGSNGPEPGTVYYADQEGVLVVHVPLSDAARTSVDDGIDIVNQSTQRRLAYDILELVHSRKFNDVGV</sequence>
<feature type="compositionally biased region" description="Basic and acidic residues" evidence="3">
    <location>
        <begin position="351"/>
        <end position="367"/>
    </location>
</feature>
<keyword evidence="1 2" id="KW-0238">DNA-binding</keyword>
<dbReference type="InterPro" id="IPR050140">
    <property type="entry name" value="SRY-related_HMG-box_TF-like"/>
</dbReference>
<evidence type="ECO:0000313" key="5">
    <source>
        <dbReference type="EMBL" id="KAL1903377.1"/>
    </source>
</evidence>
<feature type="compositionally biased region" description="Basic and acidic residues" evidence="3">
    <location>
        <begin position="60"/>
        <end position="80"/>
    </location>
</feature>
<dbReference type="SUPFAM" id="SSF47095">
    <property type="entry name" value="HMG-box"/>
    <property type="match status" value="1"/>
</dbReference>
<keyword evidence="2" id="KW-0539">Nucleus</keyword>
<evidence type="ECO:0000256" key="2">
    <source>
        <dbReference type="PROSITE-ProRule" id="PRU00267"/>
    </source>
</evidence>
<feature type="compositionally biased region" description="Pro residues" evidence="3">
    <location>
        <begin position="39"/>
        <end position="51"/>
    </location>
</feature>
<feature type="compositionally biased region" description="Low complexity" evidence="3">
    <location>
        <begin position="309"/>
        <end position="325"/>
    </location>
</feature>
<reference evidence="5 6" key="1">
    <citation type="journal article" date="2024" name="IMA Fungus">
        <title>IMA Genome - F19 : A genome assembly and annotation guide to empower mycologists, including annotated draft genome sequences of Ceratocystis pirilliformis, Diaporthe australafricana, Fusarium ophioides, Paecilomyces lecythidis, and Sporothrix stenoceras.</title>
        <authorList>
            <person name="Aylward J."/>
            <person name="Wilson A.M."/>
            <person name="Visagie C.M."/>
            <person name="Spraker J."/>
            <person name="Barnes I."/>
            <person name="Buitendag C."/>
            <person name="Ceriani C."/>
            <person name="Del Mar Angel L."/>
            <person name="du Plessis D."/>
            <person name="Fuchs T."/>
            <person name="Gasser K."/>
            <person name="Kramer D."/>
            <person name="Li W."/>
            <person name="Munsamy K."/>
            <person name="Piso A."/>
            <person name="Price J.L."/>
            <person name="Sonnekus B."/>
            <person name="Thomas C."/>
            <person name="van der Nest A."/>
            <person name="van Dijk A."/>
            <person name="van Heerden A."/>
            <person name="van Vuuren N."/>
            <person name="Yilmaz N."/>
            <person name="Duong T.A."/>
            <person name="van der Merwe N.A."/>
            <person name="Wingfield M.J."/>
            <person name="Wingfield B.D."/>
        </authorList>
    </citation>
    <scope>NUCLEOTIDE SEQUENCE [LARGE SCALE GENOMIC DNA]</scope>
    <source>
        <strain evidence="5 6">CMW 5346</strain>
    </source>
</reference>
<keyword evidence="6" id="KW-1185">Reference proteome</keyword>
<feature type="region of interest" description="Disordered" evidence="3">
    <location>
        <begin position="705"/>
        <end position="758"/>
    </location>
</feature>
<gene>
    <name evidence="5" type="primary">RFG1</name>
    <name evidence="5" type="ORF">Sste5346_000003</name>
</gene>
<feature type="compositionally biased region" description="Low complexity" evidence="3">
    <location>
        <begin position="253"/>
        <end position="271"/>
    </location>
</feature>
<feature type="compositionally biased region" description="Basic and acidic residues" evidence="3">
    <location>
        <begin position="120"/>
        <end position="135"/>
    </location>
</feature>
<feature type="DNA-binding region" description="HMG box" evidence="2">
    <location>
        <begin position="152"/>
        <end position="220"/>
    </location>
</feature>